<accession>A0A9D4R3Y1</accession>
<protein>
    <submittedName>
        <fullName evidence="1">Uncharacterized protein</fullName>
    </submittedName>
</protein>
<dbReference type="AlphaFoldDB" id="A0A9D4R3Y1"/>
<organism evidence="1 2">
    <name type="scientific">Dreissena polymorpha</name>
    <name type="common">Zebra mussel</name>
    <name type="synonym">Mytilus polymorpha</name>
    <dbReference type="NCBI Taxonomy" id="45954"/>
    <lineage>
        <taxon>Eukaryota</taxon>
        <taxon>Metazoa</taxon>
        <taxon>Spiralia</taxon>
        <taxon>Lophotrochozoa</taxon>
        <taxon>Mollusca</taxon>
        <taxon>Bivalvia</taxon>
        <taxon>Autobranchia</taxon>
        <taxon>Heteroconchia</taxon>
        <taxon>Euheterodonta</taxon>
        <taxon>Imparidentia</taxon>
        <taxon>Neoheterodontei</taxon>
        <taxon>Myida</taxon>
        <taxon>Dreissenoidea</taxon>
        <taxon>Dreissenidae</taxon>
        <taxon>Dreissena</taxon>
    </lineage>
</organism>
<sequence>MNIENKELYLPYKETVDALNRWFKEQKVNKFSFIKAVYKVMSKQSAIRIVSTCREKATLERHGSSGHSYQT</sequence>
<proteinExistence type="predicted"/>
<comment type="caution">
    <text evidence="1">The sequence shown here is derived from an EMBL/GenBank/DDBJ whole genome shotgun (WGS) entry which is preliminary data.</text>
</comment>
<name>A0A9D4R3Y1_DREPO</name>
<dbReference type="Proteomes" id="UP000828390">
    <property type="component" value="Unassembled WGS sequence"/>
</dbReference>
<reference evidence="1" key="1">
    <citation type="journal article" date="2019" name="bioRxiv">
        <title>The Genome of the Zebra Mussel, Dreissena polymorpha: A Resource for Invasive Species Research.</title>
        <authorList>
            <person name="McCartney M.A."/>
            <person name="Auch B."/>
            <person name="Kono T."/>
            <person name="Mallez S."/>
            <person name="Zhang Y."/>
            <person name="Obille A."/>
            <person name="Becker A."/>
            <person name="Abrahante J.E."/>
            <person name="Garbe J."/>
            <person name="Badalamenti J.P."/>
            <person name="Herman A."/>
            <person name="Mangelson H."/>
            <person name="Liachko I."/>
            <person name="Sullivan S."/>
            <person name="Sone E.D."/>
            <person name="Koren S."/>
            <person name="Silverstein K.A.T."/>
            <person name="Beckman K.B."/>
            <person name="Gohl D.M."/>
        </authorList>
    </citation>
    <scope>NUCLEOTIDE SEQUENCE</scope>
    <source>
        <strain evidence="1">Duluth1</strain>
        <tissue evidence="1">Whole animal</tissue>
    </source>
</reference>
<dbReference type="EMBL" id="JAIWYP010000003">
    <property type="protein sequence ID" value="KAH3853037.1"/>
    <property type="molecule type" value="Genomic_DNA"/>
</dbReference>
<evidence type="ECO:0000313" key="2">
    <source>
        <dbReference type="Proteomes" id="UP000828390"/>
    </source>
</evidence>
<evidence type="ECO:0000313" key="1">
    <source>
        <dbReference type="EMBL" id="KAH3853037.1"/>
    </source>
</evidence>
<gene>
    <name evidence="1" type="ORF">DPMN_095560</name>
</gene>
<keyword evidence="2" id="KW-1185">Reference proteome</keyword>
<reference evidence="1" key="2">
    <citation type="submission" date="2020-11" db="EMBL/GenBank/DDBJ databases">
        <authorList>
            <person name="McCartney M.A."/>
            <person name="Auch B."/>
            <person name="Kono T."/>
            <person name="Mallez S."/>
            <person name="Becker A."/>
            <person name="Gohl D.M."/>
            <person name="Silverstein K.A.T."/>
            <person name="Koren S."/>
            <person name="Bechman K.B."/>
            <person name="Herman A."/>
            <person name="Abrahante J.E."/>
            <person name="Garbe J."/>
        </authorList>
    </citation>
    <scope>NUCLEOTIDE SEQUENCE</scope>
    <source>
        <strain evidence="1">Duluth1</strain>
        <tissue evidence="1">Whole animal</tissue>
    </source>
</reference>